<evidence type="ECO:0000256" key="4">
    <source>
        <dbReference type="ARBA" id="ARBA00011233"/>
    </source>
</evidence>
<dbReference type="Proteomes" id="UP000216207">
    <property type="component" value="Unassembled WGS sequence"/>
</dbReference>
<evidence type="ECO:0000256" key="10">
    <source>
        <dbReference type="ARBA" id="ARBA00030169"/>
    </source>
</evidence>
<evidence type="ECO:0000313" key="14">
    <source>
        <dbReference type="EMBL" id="PAE88966.1"/>
    </source>
</evidence>
<keyword evidence="13" id="KW-0460">Magnesium</keyword>
<dbReference type="EC" id="4.1.1.112" evidence="6"/>
<dbReference type="GO" id="GO:0046872">
    <property type="term" value="F:metal ion binding"/>
    <property type="evidence" value="ECO:0007669"/>
    <property type="project" value="UniProtKB-KW"/>
</dbReference>
<evidence type="ECO:0000256" key="8">
    <source>
        <dbReference type="ARBA" id="ARBA00025046"/>
    </source>
</evidence>
<evidence type="ECO:0000256" key="9">
    <source>
        <dbReference type="ARBA" id="ARBA00029596"/>
    </source>
</evidence>
<accession>A0A268NZN3</accession>
<reference evidence="14 15" key="1">
    <citation type="submission" date="2017-07" db="EMBL/GenBank/DDBJ databases">
        <title>Isolation and whole genome analysis of endospore-forming bacteria from heroin.</title>
        <authorList>
            <person name="Kalinowski J."/>
            <person name="Ahrens B."/>
            <person name="Al-Dilaimi A."/>
            <person name="Winkler A."/>
            <person name="Wibberg D."/>
            <person name="Schleenbecker U."/>
            <person name="Ruckert C."/>
            <person name="Wolfel R."/>
            <person name="Grass G."/>
        </authorList>
    </citation>
    <scope>NUCLEOTIDE SEQUENCE [LARGE SCALE GENOMIC DNA]</scope>
    <source>
        <strain evidence="14 15">7539</strain>
    </source>
</reference>
<dbReference type="GO" id="GO:0008168">
    <property type="term" value="F:methyltransferase activity"/>
    <property type="evidence" value="ECO:0007669"/>
    <property type="project" value="UniProtKB-KW"/>
</dbReference>
<keyword evidence="14" id="KW-0808">Transferase</keyword>
<dbReference type="InterPro" id="IPR005493">
    <property type="entry name" value="RraA/RraA-like"/>
</dbReference>
<protein>
    <recommendedName>
        <fullName evidence="7">Putative 4-hydroxy-4-methyl-2-oxoglutarate aldolase</fullName>
        <ecNumber evidence="6">4.1.1.112</ecNumber>
        <ecNumber evidence="5">4.1.3.17</ecNumber>
    </recommendedName>
    <alternativeName>
        <fullName evidence="11">Oxaloacetate decarboxylase</fullName>
    </alternativeName>
    <alternativeName>
        <fullName evidence="9">Regulator of ribonuclease activity homolog</fullName>
    </alternativeName>
    <alternativeName>
        <fullName evidence="10">RraA-like protein</fullName>
    </alternativeName>
</protein>
<organism evidence="14 15">
    <name type="scientific">Shouchella clausii</name>
    <name type="common">Alkalihalobacillus clausii</name>
    <dbReference type="NCBI Taxonomy" id="79880"/>
    <lineage>
        <taxon>Bacteria</taxon>
        <taxon>Bacillati</taxon>
        <taxon>Bacillota</taxon>
        <taxon>Bacilli</taxon>
        <taxon>Bacillales</taxon>
        <taxon>Bacillaceae</taxon>
        <taxon>Shouchella</taxon>
    </lineage>
</organism>
<evidence type="ECO:0000256" key="7">
    <source>
        <dbReference type="ARBA" id="ARBA00016549"/>
    </source>
</evidence>
<dbReference type="RefSeq" id="WP_011248595.1">
    <property type="nucleotide sequence ID" value="NZ_BOQQ01000004.1"/>
</dbReference>
<feature type="binding site" evidence="13">
    <location>
        <position position="118"/>
    </location>
    <ligand>
        <name>substrate</name>
    </ligand>
</feature>
<comment type="similarity">
    <text evidence="3">Belongs to the class II aldolase/RraA-like family.</text>
</comment>
<gene>
    <name evidence="14" type="ORF">CHH72_11370</name>
</gene>
<dbReference type="InterPro" id="IPR036704">
    <property type="entry name" value="RraA/RraA-like_sf"/>
</dbReference>
<evidence type="ECO:0000313" key="15">
    <source>
        <dbReference type="Proteomes" id="UP000216207"/>
    </source>
</evidence>
<evidence type="ECO:0000256" key="1">
    <source>
        <dbReference type="ARBA" id="ARBA00001342"/>
    </source>
</evidence>
<dbReference type="GO" id="GO:0032259">
    <property type="term" value="P:methylation"/>
    <property type="evidence" value="ECO:0007669"/>
    <property type="project" value="UniProtKB-KW"/>
</dbReference>
<evidence type="ECO:0000256" key="5">
    <source>
        <dbReference type="ARBA" id="ARBA00012213"/>
    </source>
</evidence>
<feature type="binding site" evidence="13">
    <location>
        <position position="119"/>
    </location>
    <ligand>
        <name>Mg(2+)</name>
        <dbReference type="ChEBI" id="CHEBI:18420"/>
    </ligand>
</feature>
<keyword evidence="14" id="KW-0489">Methyltransferase</keyword>
<comment type="subunit">
    <text evidence="4">Homotrimer.</text>
</comment>
<dbReference type="CDD" id="cd16841">
    <property type="entry name" value="RraA_family"/>
    <property type="match status" value="1"/>
</dbReference>
<evidence type="ECO:0000256" key="11">
    <source>
        <dbReference type="ARBA" id="ARBA00032305"/>
    </source>
</evidence>
<feature type="binding site" evidence="13">
    <location>
        <begin position="96"/>
        <end position="99"/>
    </location>
    <ligand>
        <name>substrate</name>
    </ligand>
</feature>
<comment type="catalytic activity">
    <reaction evidence="12">
        <text>oxaloacetate + H(+) = pyruvate + CO2</text>
        <dbReference type="Rhea" id="RHEA:15641"/>
        <dbReference type="ChEBI" id="CHEBI:15361"/>
        <dbReference type="ChEBI" id="CHEBI:15378"/>
        <dbReference type="ChEBI" id="CHEBI:16452"/>
        <dbReference type="ChEBI" id="CHEBI:16526"/>
        <dbReference type="EC" id="4.1.1.112"/>
    </reaction>
</comment>
<proteinExistence type="inferred from homology"/>
<keyword evidence="13" id="KW-0479">Metal-binding</keyword>
<dbReference type="PANTHER" id="PTHR33254:SF4">
    <property type="entry name" value="4-HYDROXY-4-METHYL-2-OXOGLUTARATE ALDOLASE 3-RELATED"/>
    <property type="match status" value="1"/>
</dbReference>
<evidence type="ECO:0000256" key="12">
    <source>
        <dbReference type="ARBA" id="ARBA00047973"/>
    </source>
</evidence>
<evidence type="ECO:0000256" key="3">
    <source>
        <dbReference type="ARBA" id="ARBA00008621"/>
    </source>
</evidence>
<dbReference type="GO" id="GO:0008948">
    <property type="term" value="F:oxaloacetate decarboxylase activity"/>
    <property type="evidence" value="ECO:0007669"/>
    <property type="project" value="UniProtKB-EC"/>
</dbReference>
<dbReference type="GO" id="GO:0047443">
    <property type="term" value="F:4-hydroxy-4-methyl-2-oxoglutarate aldolase activity"/>
    <property type="evidence" value="ECO:0007669"/>
    <property type="project" value="UniProtKB-EC"/>
</dbReference>
<dbReference type="EC" id="4.1.3.17" evidence="5"/>
<comment type="function">
    <text evidence="8">Catalyzes the aldol cleavage of 4-hydroxy-4-methyl-2-oxoglutarate (HMG) into 2 molecules of pyruvate. Also contains a secondary oxaloacetate (OAA) decarboxylase activity due to the common pyruvate enolate transition state formed following C-C bond cleavage in the retro-aldol and decarboxylation reactions.</text>
</comment>
<comment type="cofactor">
    <cofactor evidence="13">
        <name>Mg(2+)</name>
        <dbReference type="ChEBI" id="CHEBI:18420"/>
    </cofactor>
</comment>
<comment type="caution">
    <text evidence="14">The sequence shown here is derived from an EMBL/GenBank/DDBJ whole genome shotgun (WGS) entry which is preliminary data.</text>
</comment>
<evidence type="ECO:0000256" key="2">
    <source>
        <dbReference type="ARBA" id="ARBA00001968"/>
    </source>
</evidence>
<dbReference type="Pfam" id="PF03737">
    <property type="entry name" value="RraA-like"/>
    <property type="match status" value="1"/>
</dbReference>
<dbReference type="EMBL" id="NPCC01000012">
    <property type="protein sequence ID" value="PAE88966.1"/>
    <property type="molecule type" value="Genomic_DNA"/>
</dbReference>
<dbReference type="PANTHER" id="PTHR33254">
    <property type="entry name" value="4-HYDROXY-4-METHYL-2-OXOGLUTARATE ALDOLASE 3-RELATED"/>
    <property type="match status" value="1"/>
</dbReference>
<evidence type="ECO:0000256" key="6">
    <source>
        <dbReference type="ARBA" id="ARBA00012947"/>
    </source>
</evidence>
<dbReference type="AlphaFoldDB" id="A0A268NZN3"/>
<comment type="catalytic activity">
    <reaction evidence="1">
        <text>4-hydroxy-4-methyl-2-oxoglutarate = 2 pyruvate</text>
        <dbReference type="Rhea" id="RHEA:22748"/>
        <dbReference type="ChEBI" id="CHEBI:15361"/>
        <dbReference type="ChEBI" id="CHEBI:58276"/>
        <dbReference type="EC" id="4.1.3.17"/>
    </reaction>
</comment>
<name>A0A268NZN3_SHOCL</name>
<dbReference type="SUPFAM" id="SSF89562">
    <property type="entry name" value="RraA-like"/>
    <property type="match status" value="1"/>
</dbReference>
<comment type="cofactor">
    <cofactor evidence="2">
        <name>a divalent metal cation</name>
        <dbReference type="ChEBI" id="CHEBI:60240"/>
    </cofactor>
</comment>
<dbReference type="Gene3D" id="3.50.30.40">
    <property type="entry name" value="Ribonuclease E inhibitor RraA/RraA-like"/>
    <property type="match status" value="1"/>
</dbReference>
<evidence type="ECO:0000256" key="13">
    <source>
        <dbReference type="PIRSR" id="PIRSR605493-1"/>
    </source>
</evidence>
<dbReference type="OMA" id="VNVPVVC"/>
<sequence length="212" mass="22727">MGNIEKNQAPEVLPDDWVKRAKKLSTTLISDGMDIPVEMNHLIKPFNIDRVLVGSAVTIEVEDGDNLAVHHAIYHSRPGHVLVVSANGNEKRAVIGELMVAAADALQLNGFIIDGLIRDVQTLSTSSFPVFGRGAIPAGPTKNGPGVINQPINCGGLKVEPGDFVMGDADGVIVLPRANVENALQLAEEKAKYEKARLESIANGNIKPKWLE</sequence>